<evidence type="ECO:0000256" key="4">
    <source>
        <dbReference type="RuleBase" id="RU003345"/>
    </source>
</evidence>
<evidence type="ECO:0000313" key="6">
    <source>
        <dbReference type="EMBL" id="MCK9875340.1"/>
    </source>
</evidence>
<feature type="domain" description="Aldehyde dehydrogenase" evidence="5">
    <location>
        <begin position="21"/>
        <end position="487"/>
    </location>
</feature>
<dbReference type="InterPro" id="IPR029510">
    <property type="entry name" value="Ald_DH_CS_GLU"/>
</dbReference>
<name>A0ABT0JUV6_9ACTN</name>
<proteinExistence type="inferred from homology"/>
<sequence length="493" mass="52515">MPLTSDSWHEERLLIDGELVEAENGAVYENINPANESVIGSAADASRADTERAIAAARRAFDESDWAHDLDLRVRGLRQLHQALLDHRDQLADITVAEVGAPRMLLGGPQLDGPIEFVSYYADLAEKYSWTEQLGVAQTLAGPANRWVEREPVGVVAAITPWNYPNQINIAKVAPALAAGATVVLKPAPDTPWTGLALGRLIAEHTDIPAGVFNVITAADKTIGEVLTTSRDVDMVSFTGSTAVGRRIMEAGAATIKRVFLELGGKSAQIVLDDVEDIAAASALAVFGICTHGGQGCATATRLLLPRSRYEEGIEAAAALIGAISYGDPEDPSNMTGPIVNRAQLTRIDGLVRRGVEEGARVVTGGGIATQFDRGFYFQPTLLADVENSMNIAQEEIFGPVLVAIPYDTDDDAIRIANDSIFGLSGGVSGADRERALRIARRIRTGTMSVNGGMWYGADVPFGGYKQSGIGREMGVAGFEEYLEQKALAEPSS</sequence>
<dbReference type="InterPro" id="IPR016162">
    <property type="entry name" value="Ald_DH_N"/>
</dbReference>
<evidence type="ECO:0000259" key="5">
    <source>
        <dbReference type="Pfam" id="PF00171"/>
    </source>
</evidence>
<gene>
    <name evidence="6" type="ORF">MXD59_06015</name>
</gene>
<feature type="active site" evidence="3">
    <location>
        <position position="262"/>
    </location>
</feature>
<dbReference type="PANTHER" id="PTHR42804">
    <property type="entry name" value="ALDEHYDE DEHYDROGENASE"/>
    <property type="match status" value="1"/>
</dbReference>
<dbReference type="PANTHER" id="PTHR42804:SF1">
    <property type="entry name" value="ALDEHYDE DEHYDROGENASE-RELATED"/>
    <property type="match status" value="1"/>
</dbReference>
<protein>
    <submittedName>
        <fullName evidence="6">Aldehyde dehydrogenase family protein</fullName>
    </submittedName>
</protein>
<comment type="caution">
    <text evidence="6">The sequence shown here is derived from an EMBL/GenBank/DDBJ whole genome shotgun (WGS) entry which is preliminary data.</text>
</comment>
<dbReference type="EMBL" id="JALKFT010000004">
    <property type="protein sequence ID" value="MCK9875340.1"/>
    <property type="molecule type" value="Genomic_DNA"/>
</dbReference>
<dbReference type="Pfam" id="PF00171">
    <property type="entry name" value="Aldedh"/>
    <property type="match status" value="1"/>
</dbReference>
<organism evidence="6 7">
    <name type="scientific">Frankia umida</name>
    <dbReference type="NCBI Taxonomy" id="573489"/>
    <lineage>
        <taxon>Bacteria</taxon>
        <taxon>Bacillati</taxon>
        <taxon>Actinomycetota</taxon>
        <taxon>Actinomycetes</taxon>
        <taxon>Frankiales</taxon>
        <taxon>Frankiaceae</taxon>
        <taxon>Frankia</taxon>
    </lineage>
</organism>
<dbReference type="SUPFAM" id="SSF53720">
    <property type="entry name" value="ALDH-like"/>
    <property type="match status" value="1"/>
</dbReference>
<evidence type="ECO:0000256" key="2">
    <source>
        <dbReference type="ARBA" id="ARBA00023002"/>
    </source>
</evidence>
<accession>A0ABT0JUV6</accession>
<comment type="similarity">
    <text evidence="1 4">Belongs to the aldehyde dehydrogenase family.</text>
</comment>
<dbReference type="Gene3D" id="3.40.309.10">
    <property type="entry name" value="Aldehyde Dehydrogenase, Chain A, domain 2"/>
    <property type="match status" value="1"/>
</dbReference>
<keyword evidence="2 4" id="KW-0560">Oxidoreductase</keyword>
<dbReference type="InterPro" id="IPR016161">
    <property type="entry name" value="Ald_DH/histidinol_DH"/>
</dbReference>
<dbReference type="RefSeq" id="WP_248823781.1">
    <property type="nucleotide sequence ID" value="NZ_JALKFT010000004.1"/>
</dbReference>
<reference evidence="6 7" key="1">
    <citation type="submission" date="2022-04" db="EMBL/GenBank/DDBJ databases">
        <title>Genome diversity in the genus Frankia.</title>
        <authorList>
            <person name="Carlos-Shanley C."/>
            <person name="Hahn D."/>
        </authorList>
    </citation>
    <scope>NUCLEOTIDE SEQUENCE [LARGE SCALE GENOMIC DNA]</scope>
    <source>
        <strain evidence="6 7">Ag45/Mut15</strain>
    </source>
</reference>
<evidence type="ECO:0000256" key="1">
    <source>
        <dbReference type="ARBA" id="ARBA00009986"/>
    </source>
</evidence>
<dbReference type="Gene3D" id="3.40.605.10">
    <property type="entry name" value="Aldehyde Dehydrogenase, Chain A, domain 1"/>
    <property type="match status" value="1"/>
</dbReference>
<evidence type="ECO:0000313" key="7">
    <source>
        <dbReference type="Proteomes" id="UP001201873"/>
    </source>
</evidence>
<keyword evidence="7" id="KW-1185">Reference proteome</keyword>
<dbReference type="InterPro" id="IPR015590">
    <property type="entry name" value="Aldehyde_DH_dom"/>
</dbReference>
<dbReference type="PROSITE" id="PS00687">
    <property type="entry name" value="ALDEHYDE_DEHYDR_GLU"/>
    <property type="match status" value="1"/>
</dbReference>
<evidence type="ECO:0000256" key="3">
    <source>
        <dbReference type="PROSITE-ProRule" id="PRU10007"/>
    </source>
</evidence>
<dbReference type="InterPro" id="IPR016163">
    <property type="entry name" value="Ald_DH_C"/>
</dbReference>
<dbReference type="Proteomes" id="UP001201873">
    <property type="component" value="Unassembled WGS sequence"/>
</dbReference>
<dbReference type="CDD" id="cd07089">
    <property type="entry name" value="ALDH_CddD-AldA-like"/>
    <property type="match status" value="1"/>
</dbReference>